<dbReference type="PANTHER" id="PTHR30093:SF34">
    <property type="entry name" value="PREPILIN PEPTIDASE-DEPENDENT PROTEIN D"/>
    <property type="match status" value="1"/>
</dbReference>
<accession>A0ABV1RLJ5</accession>
<evidence type="ECO:0000256" key="3">
    <source>
        <dbReference type="SAM" id="Phobius"/>
    </source>
</evidence>
<dbReference type="Gene3D" id="3.30.700.10">
    <property type="entry name" value="Glycoprotein, Type 4 Pilin"/>
    <property type="match status" value="1"/>
</dbReference>
<dbReference type="RefSeq" id="WP_350402868.1">
    <property type="nucleotide sequence ID" value="NZ_JBELOE010000270.1"/>
</dbReference>
<proteinExistence type="inferred from homology"/>
<keyword evidence="3" id="KW-0812">Transmembrane</keyword>
<evidence type="ECO:0000313" key="4">
    <source>
        <dbReference type="EMBL" id="MER2493813.1"/>
    </source>
</evidence>
<dbReference type="PANTHER" id="PTHR30093">
    <property type="entry name" value="GENERAL SECRETION PATHWAY PROTEIN G"/>
    <property type="match status" value="1"/>
</dbReference>
<feature type="transmembrane region" description="Helical" evidence="3">
    <location>
        <begin position="12"/>
        <end position="33"/>
    </location>
</feature>
<keyword evidence="3" id="KW-1133">Transmembrane helix</keyword>
<evidence type="ECO:0000256" key="2">
    <source>
        <dbReference type="ARBA" id="ARBA00022481"/>
    </source>
</evidence>
<dbReference type="InterPro" id="IPR045584">
    <property type="entry name" value="Pilin-like"/>
</dbReference>
<keyword evidence="3" id="KW-0472">Membrane</keyword>
<dbReference type="Pfam" id="PF07963">
    <property type="entry name" value="N_methyl"/>
    <property type="match status" value="1"/>
</dbReference>
<evidence type="ECO:0000256" key="1">
    <source>
        <dbReference type="ARBA" id="ARBA00005233"/>
    </source>
</evidence>
<comment type="similarity">
    <text evidence="1">Belongs to the N-Me-Phe pilin family.</text>
</comment>
<dbReference type="InterPro" id="IPR012902">
    <property type="entry name" value="N_methyl_site"/>
</dbReference>
<dbReference type="SUPFAM" id="SSF54523">
    <property type="entry name" value="Pili subunits"/>
    <property type="match status" value="1"/>
</dbReference>
<evidence type="ECO:0000313" key="5">
    <source>
        <dbReference type="Proteomes" id="UP001467690"/>
    </source>
</evidence>
<dbReference type="Proteomes" id="UP001467690">
    <property type="component" value="Unassembled WGS sequence"/>
</dbReference>
<protein>
    <submittedName>
        <fullName evidence="4">Prepilin-type N-terminal cleavage/methylation domain-containing protein</fullName>
    </submittedName>
</protein>
<dbReference type="PROSITE" id="PS00409">
    <property type="entry name" value="PROKAR_NTER_METHYL"/>
    <property type="match status" value="1"/>
</dbReference>
<sequence>MMKRSSNKGFTLIELMIVVAIIGILAAVAVPAYNDYFDSARSSEAKQAAEALKKSVTACIVQEQARGEANANNCNSGSRGIPAALGAVAGSTIVCGAVINGTIVVKSERDADTTAAPTTADYGISLTPDISAGQIVWSSGEYEDTTQINSSGSTVTALLDTNTCTESTALTF</sequence>
<comment type="caution">
    <text evidence="4">The sequence shown here is derived from an EMBL/GenBank/DDBJ whole genome shotgun (WGS) entry which is preliminary data.</text>
</comment>
<name>A0ABV1RLJ5_9ALTE</name>
<organism evidence="4 5">
    <name type="scientific">Catenovulum sediminis</name>
    <dbReference type="NCBI Taxonomy" id="1740262"/>
    <lineage>
        <taxon>Bacteria</taxon>
        <taxon>Pseudomonadati</taxon>
        <taxon>Pseudomonadota</taxon>
        <taxon>Gammaproteobacteria</taxon>
        <taxon>Alteromonadales</taxon>
        <taxon>Alteromonadaceae</taxon>
        <taxon>Catenovulum</taxon>
    </lineage>
</organism>
<dbReference type="EMBL" id="JBELOE010000270">
    <property type="protein sequence ID" value="MER2493813.1"/>
    <property type="molecule type" value="Genomic_DNA"/>
</dbReference>
<gene>
    <name evidence="4" type="ORF">ABS311_18210</name>
</gene>
<dbReference type="NCBIfam" id="TIGR02532">
    <property type="entry name" value="IV_pilin_GFxxxE"/>
    <property type="match status" value="1"/>
</dbReference>
<keyword evidence="2" id="KW-0488">Methylation</keyword>
<keyword evidence="5" id="KW-1185">Reference proteome</keyword>
<reference evidence="4 5" key="1">
    <citation type="submission" date="2024-06" db="EMBL/GenBank/DDBJ databases">
        <authorList>
            <person name="Chen R.Y."/>
        </authorList>
    </citation>
    <scope>NUCLEOTIDE SEQUENCE [LARGE SCALE GENOMIC DNA]</scope>
    <source>
        <strain evidence="4 5">D2</strain>
    </source>
</reference>